<protein>
    <recommendedName>
        <fullName evidence="1">GIY-YIG domain-containing protein</fullName>
    </recommendedName>
</protein>
<dbReference type="HOGENOM" id="CLU_2896570_0_0_3"/>
<organism evidence="2 3">
    <name type="scientific">Gloeothece verrucosa (strain PCC 7822)</name>
    <name type="common">Cyanothece sp. (strain PCC 7822)</name>
    <dbReference type="NCBI Taxonomy" id="497965"/>
    <lineage>
        <taxon>Bacteria</taxon>
        <taxon>Bacillati</taxon>
        <taxon>Cyanobacteriota</taxon>
        <taxon>Cyanophyceae</taxon>
        <taxon>Oscillatoriophycideae</taxon>
        <taxon>Chroococcales</taxon>
        <taxon>Aphanothecaceae</taxon>
        <taxon>Gloeothece</taxon>
        <taxon>Gloeothece verrucosa</taxon>
    </lineage>
</organism>
<keyword evidence="3" id="KW-1185">Reference proteome</keyword>
<dbReference type="OrthoDB" id="7159537at2"/>
<dbReference type="KEGG" id="cyj:Cyan7822_6320"/>
<dbReference type="EMBL" id="CP002200">
    <property type="protein sequence ID" value="ADN18115.1"/>
    <property type="molecule type" value="Genomic_DNA"/>
</dbReference>
<dbReference type="InterPro" id="IPR035901">
    <property type="entry name" value="GIY-YIG_endonuc_sf"/>
</dbReference>
<evidence type="ECO:0000313" key="3">
    <source>
        <dbReference type="Proteomes" id="UP000008206"/>
    </source>
</evidence>
<dbReference type="RefSeq" id="WP_013334863.1">
    <property type="nucleotide sequence ID" value="NC_014534.1"/>
</dbReference>
<geneLocation type="plasmid" evidence="2 3">
    <name>Cy782202</name>
</geneLocation>
<feature type="domain" description="GIY-YIG" evidence="1">
    <location>
        <begin position="26"/>
        <end position="57"/>
    </location>
</feature>
<reference evidence="3" key="1">
    <citation type="journal article" date="2011" name="MBio">
        <title>Novel metabolic attributes of the genus Cyanothece, comprising a group of unicellular nitrogen-fixing Cyanobacteria.</title>
        <authorList>
            <person name="Bandyopadhyay A."/>
            <person name="Elvitigala T."/>
            <person name="Welsh E."/>
            <person name="Stockel J."/>
            <person name="Liberton M."/>
            <person name="Min H."/>
            <person name="Sherman L.A."/>
            <person name="Pakrasi H.B."/>
        </authorList>
    </citation>
    <scope>NUCLEOTIDE SEQUENCE [LARGE SCALE GENOMIC DNA]</scope>
    <source>
        <strain evidence="3">PCC 7822</strain>
        <plasmid evidence="3">Cy782202</plasmid>
    </source>
</reference>
<evidence type="ECO:0000313" key="2">
    <source>
        <dbReference type="EMBL" id="ADN18115.1"/>
    </source>
</evidence>
<proteinExistence type="predicted"/>
<sequence length="62" mass="7041">MSQNKVYLLHYEQPIGNKNNPLESAQHYLGSTDNLASRLLEHRKGNGAKITAAFFQKKSRLI</sequence>
<keyword evidence="2" id="KW-0614">Plasmid</keyword>
<accession>E0UMD5</accession>
<dbReference type="Pfam" id="PF01541">
    <property type="entry name" value="GIY-YIG"/>
    <property type="match status" value="1"/>
</dbReference>
<dbReference type="Gene3D" id="3.40.1440.10">
    <property type="entry name" value="GIY-YIG endonuclease"/>
    <property type="match status" value="1"/>
</dbReference>
<evidence type="ECO:0000259" key="1">
    <source>
        <dbReference type="Pfam" id="PF01541"/>
    </source>
</evidence>
<name>E0UMD5_GLOV7</name>
<dbReference type="InterPro" id="IPR000305">
    <property type="entry name" value="GIY-YIG_endonuc"/>
</dbReference>
<gene>
    <name evidence="2" type="ordered locus">Cyan7822_6320</name>
</gene>
<dbReference type="Proteomes" id="UP000008206">
    <property type="component" value="Plasmid Cy782202"/>
</dbReference>
<dbReference type="AlphaFoldDB" id="E0UMD5"/>